<proteinExistence type="predicted"/>
<dbReference type="EMBL" id="CP021059">
    <property type="protein sequence ID" value="ARQ06080.1"/>
    <property type="molecule type" value="Genomic_DNA"/>
</dbReference>
<dbReference type="STRING" id="1855823.MCCS_04140"/>
<dbReference type="OrthoDB" id="2969627at2"/>
<organism evidence="2 3">
    <name type="scientific">Macrococcoides canis</name>
    <dbReference type="NCBI Taxonomy" id="1855823"/>
    <lineage>
        <taxon>Bacteria</taxon>
        <taxon>Bacillati</taxon>
        <taxon>Bacillota</taxon>
        <taxon>Bacilli</taxon>
        <taxon>Bacillales</taxon>
        <taxon>Staphylococcaceae</taxon>
        <taxon>Macrococcoides</taxon>
    </lineage>
</organism>
<evidence type="ECO:0000313" key="3">
    <source>
        <dbReference type="Proteomes" id="UP000194154"/>
    </source>
</evidence>
<evidence type="ECO:0000313" key="2">
    <source>
        <dbReference type="EMBL" id="ARQ06080.1"/>
    </source>
</evidence>
<keyword evidence="1" id="KW-1133">Transmembrane helix</keyword>
<evidence type="ECO:0000256" key="1">
    <source>
        <dbReference type="SAM" id="Phobius"/>
    </source>
</evidence>
<keyword evidence="3" id="KW-1185">Reference proteome</keyword>
<reference evidence="2 3" key="1">
    <citation type="journal article" date="2017" name="Int. J. Syst. Evol. Microbiol.">
        <title>Macrococcus canis sp. nov., a skin bacterium associated with infections in dogs.</title>
        <authorList>
            <person name="Gobeli Brawand S."/>
            <person name="Cotting K."/>
            <person name="Gomez-Sanz E."/>
            <person name="Collaud A."/>
            <person name="Thomann A."/>
            <person name="Brodard I."/>
            <person name="Rodriguez-Campos S."/>
            <person name="Strauss C."/>
            <person name="Perreten V."/>
        </authorList>
    </citation>
    <scope>NUCLEOTIDE SEQUENCE [LARGE SCALE GENOMIC DNA]</scope>
    <source>
        <strain evidence="2 3">KM45013</strain>
    </source>
</reference>
<sequence>MKAKLLLLKFLIGGSTVALSYIISNVIPWEDFGGIFATFPAVFLLSLVIAGIEYGDDFATNVCRGAVFGMSGGLISILVTWLMLSSTSNYALSIIIGFIAWFISALIISKLVAIIHSVISRQSFTHFSIHIK</sequence>
<dbReference type="InterPro" id="IPR021493">
    <property type="entry name" value="DUF3147"/>
</dbReference>
<dbReference type="KEGG" id="mcak:MCCS_04140"/>
<protein>
    <recommendedName>
        <fullName evidence="4">DUF3147 family protein</fullName>
    </recommendedName>
</protein>
<feature type="transmembrane region" description="Helical" evidence="1">
    <location>
        <begin position="66"/>
        <end position="84"/>
    </location>
</feature>
<dbReference type="RefSeq" id="WP_086041771.1">
    <property type="nucleotide sequence ID" value="NZ_CBCRZA010000003.1"/>
</dbReference>
<dbReference type="AlphaFoldDB" id="A0A1W7AAE7"/>
<dbReference type="Proteomes" id="UP000194154">
    <property type="component" value="Chromosome"/>
</dbReference>
<keyword evidence="1" id="KW-0472">Membrane</keyword>
<evidence type="ECO:0008006" key="4">
    <source>
        <dbReference type="Google" id="ProtNLM"/>
    </source>
</evidence>
<dbReference type="Pfam" id="PF11345">
    <property type="entry name" value="DUF3147"/>
    <property type="match status" value="1"/>
</dbReference>
<gene>
    <name evidence="2" type="ORF">MCCS_04140</name>
</gene>
<feature type="transmembrane region" description="Helical" evidence="1">
    <location>
        <begin position="90"/>
        <end position="113"/>
    </location>
</feature>
<keyword evidence="1" id="KW-0812">Transmembrane</keyword>
<feature type="transmembrane region" description="Helical" evidence="1">
    <location>
        <begin position="34"/>
        <end position="54"/>
    </location>
</feature>
<name>A0A1W7AAE7_9STAP</name>
<accession>A0A1W7AAE7</accession>
<dbReference type="GeneID" id="35294562"/>